<reference evidence="4" key="1">
    <citation type="journal article" date="2019" name="Int. J. Syst. Evol. Microbiol.">
        <title>The Global Catalogue of Microorganisms (GCM) 10K type strain sequencing project: providing services to taxonomists for standard genome sequencing and annotation.</title>
        <authorList>
            <consortium name="The Broad Institute Genomics Platform"/>
            <consortium name="The Broad Institute Genome Sequencing Center for Infectious Disease"/>
            <person name="Wu L."/>
            <person name="Ma J."/>
        </authorList>
    </citation>
    <scope>NUCLEOTIDE SEQUENCE [LARGE SCALE GENOMIC DNA]</scope>
    <source>
        <strain evidence="4">CCUG 58938</strain>
    </source>
</reference>
<dbReference type="Pfam" id="PF07453">
    <property type="entry name" value="NUMOD1"/>
    <property type="match status" value="1"/>
</dbReference>
<feature type="domain" description="NUMOD4" evidence="2">
    <location>
        <begin position="19"/>
        <end position="72"/>
    </location>
</feature>
<dbReference type="RefSeq" id="WP_377586178.1">
    <property type="nucleotide sequence ID" value="NZ_JBHTKA010000016.1"/>
</dbReference>
<keyword evidence="4" id="KW-1185">Reference proteome</keyword>
<dbReference type="SUPFAM" id="SSF64496">
    <property type="entry name" value="DNA-binding domain of intron-encoded endonucleases"/>
    <property type="match status" value="1"/>
</dbReference>
<dbReference type="InterPro" id="IPR010902">
    <property type="entry name" value="NUMOD4"/>
</dbReference>
<evidence type="ECO:0000259" key="2">
    <source>
        <dbReference type="Pfam" id="PF07463"/>
    </source>
</evidence>
<dbReference type="InterPro" id="IPR003647">
    <property type="entry name" value="Intron_nuc_1_rpt"/>
</dbReference>
<evidence type="ECO:0000259" key="1">
    <source>
        <dbReference type="Pfam" id="PF07453"/>
    </source>
</evidence>
<protein>
    <submittedName>
        <fullName evidence="3">NUMOD4 domain-containing protein</fullName>
    </submittedName>
</protein>
<dbReference type="InterPro" id="IPR010896">
    <property type="entry name" value="NUMOD1"/>
</dbReference>
<dbReference type="Gene3D" id="3.90.75.20">
    <property type="match status" value="1"/>
</dbReference>
<feature type="domain" description="Nuclease-associated modular DNA-binding 1" evidence="1">
    <location>
        <begin position="171"/>
        <end position="203"/>
    </location>
</feature>
<gene>
    <name evidence="3" type="ORF">ACFQ21_29290</name>
</gene>
<evidence type="ECO:0000313" key="3">
    <source>
        <dbReference type="EMBL" id="MFD1003455.1"/>
    </source>
</evidence>
<evidence type="ECO:0000313" key="4">
    <source>
        <dbReference type="Proteomes" id="UP001597112"/>
    </source>
</evidence>
<dbReference type="Pfam" id="PF07463">
    <property type="entry name" value="NUMOD4"/>
    <property type="match status" value="1"/>
</dbReference>
<dbReference type="InterPro" id="IPR044925">
    <property type="entry name" value="His-Me_finger_sf"/>
</dbReference>
<name>A0ABW3KDG1_9BACT</name>
<dbReference type="SUPFAM" id="SSF54060">
    <property type="entry name" value="His-Me finger endonucleases"/>
    <property type="match status" value="1"/>
</dbReference>
<dbReference type="Proteomes" id="UP001597112">
    <property type="component" value="Unassembled WGS sequence"/>
</dbReference>
<dbReference type="EMBL" id="JBHTKA010000016">
    <property type="protein sequence ID" value="MFD1003455.1"/>
    <property type="molecule type" value="Genomic_DNA"/>
</dbReference>
<organism evidence="3 4">
    <name type="scientific">Ohtaekwangia kribbensis</name>
    <dbReference type="NCBI Taxonomy" id="688913"/>
    <lineage>
        <taxon>Bacteria</taxon>
        <taxon>Pseudomonadati</taxon>
        <taxon>Bacteroidota</taxon>
        <taxon>Cytophagia</taxon>
        <taxon>Cytophagales</taxon>
        <taxon>Fulvivirgaceae</taxon>
        <taxon>Ohtaekwangia</taxon>
    </lineage>
</organism>
<dbReference type="Gene3D" id="1.10.10.10">
    <property type="entry name" value="Winged helix-like DNA-binding domain superfamily/Winged helix DNA-binding domain"/>
    <property type="match status" value="1"/>
</dbReference>
<comment type="caution">
    <text evidence="3">The sequence shown here is derived from an EMBL/GenBank/DDBJ whole genome shotgun (WGS) entry which is preliminary data.</text>
</comment>
<dbReference type="InterPro" id="IPR036388">
    <property type="entry name" value="WH-like_DNA-bd_sf"/>
</dbReference>
<accession>A0ABW3KDG1</accession>
<dbReference type="SMART" id="SM00497">
    <property type="entry name" value="IENR1"/>
    <property type="match status" value="1"/>
</dbReference>
<proteinExistence type="predicted"/>
<sequence>MKRVKYPYLNKELKSIKGERWRDIPGFEGLYKASNMGRVKSLDRTIPHPRLKEQFVAGRILSQSVAQNRNIKTGEPMIDLRVSLSREGHQYYFNTRRVIYSAFIEDIDYEKDGLYVINKDGDGYNNSVKNLKLVTKSEKSLRVFKRDRVDSYLKIADRSKWTNYGGHSRRKPVKQYTRKGKLLARYESISEASRKTGCGEKEIILVARGIHHHTKGFKWKYA</sequence>